<sequence>MSMVASKEEHSGGEEDGKVDADEEEALGREKDVDCSRQQGRGFGPIGRQWWKLPMSKKVIDECLRVSSGFKGADDLKECRLLDIQQISDCTVNKSIKSAPHFEIETPGPSQNCSLDITLGTNRWTEVLETHLPRGLSHASAMVRTASLTCFAGMTSDVFFSLPVNKRDYVTSSSVHAALSDAVATVRSAACRAIGIVSCFSQILSSPCLPGEFIKAIDFNTQNSSTPVRITASWALANLCSSIRFRALELQTDPTADLLDKSTISLLVEIALRLTKDGEKVKSNAVRALGYLSRFIRFNHHCDAVDDSRNSVFYGDPVCLQTMVQALMSSVTTGNVKVQWNVCHAFSNLFMNDTKHFNETHMLSTYRRLYYPMLLLDKLVVVLPISFLGDYGSSFPDVVRGVTHVLESLSSNSSSSPSNFKHRDNLEKQLTFTALHLLGFVSPKDDQSLKDFLIKAWRSGEVLTTCAKRSWVRRGLSALHCGGYIVLLPYLIHFHFEQKASFLEDWLKGLCSAFNSAEDQPLASETINDEDGFSPNVSQKVMLSSAVVSLLNVYTSGNQQVITQRFEQLARSTA</sequence>
<protein>
    <submittedName>
        <fullName evidence="2">HEAT repeat-containing protein 6</fullName>
    </submittedName>
</protein>
<proteinExistence type="predicted"/>
<organism evidence="2">
    <name type="scientific">Aegilops tauschii</name>
    <name type="common">Tausch's goatgrass</name>
    <name type="synonym">Aegilops squarrosa</name>
    <dbReference type="NCBI Taxonomy" id="37682"/>
    <lineage>
        <taxon>Eukaryota</taxon>
        <taxon>Viridiplantae</taxon>
        <taxon>Streptophyta</taxon>
        <taxon>Embryophyta</taxon>
        <taxon>Tracheophyta</taxon>
        <taxon>Spermatophyta</taxon>
        <taxon>Magnoliopsida</taxon>
        <taxon>Liliopsida</taxon>
        <taxon>Poales</taxon>
        <taxon>Poaceae</taxon>
        <taxon>BOP clade</taxon>
        <taxon>Pooideae</taxon>
        <taxon>Triticodae</taxon>
        <taxon>Triticeae</taxon>
        <taxon>Triticinae</taxon>
        <taxon>Aegilops</taxon>
    </lineage>
</organism>
<dbReference type="PANTHER" id="PTHR13366:SF0">
    <property type="entry name" value="HEAT REPEAT-CONTAINING PROTEIN 6"/>
    <property type="match status" value="1"/>
</dbReference>
<dbReference type="EnsemblPlants" id="EMT20957">
    <property type="protein sequence ID" value="EMT20957"/>
    <property type="gene ID" value="F775_00923"/>
</dbReference>
<dbReference type="InterPro" id="IPR011989">
    <property type="entry name" value="ARM-like"/>
</dbReference>
<evidence type="ECO:0000313" key="2">
    <source>
        <dbReference type="EnsemblPlants" id="EMT20957"/>
    </source>
</evidence>
<evidence type="ECO:0000256" key="1">
    <source>
        <dbReference type="SAM" id="MobiDB-lite"/>
    </source>
</evidence>
<reference evidence="2" key="1">
    <citation type="submission" date="2015-06" db="UniProtKB">
        <authorList>
            <consortium name="EnsemblPlants"/>
        </authorList>
    </citation>
    <scope>IDENTIFICATION</scope>
</reference>
<dbReference type="PANTHER" id="PTHR13366">
    <property type="entry name" value="MALARIA ANTIGEN-RELATED"/>
    <property type="match status" value="1"/>
</dbReference>
<dbReference type="InterPro" id="IPR016024">
    <property type="entry name" value="ARM-type_fold"/>
</dbReference>
<dbReference type="AlphaFoldDB" id="M8C1L8"/>
<dbReference type="InterPro" id="IPR052107">
    <property type="entry name" value="HEAT6"/>
</dbReference>
<feature type="region of interest" description="Disordered" evidence="1">
    <location>
        <begin position="1"/>
        <end position="40"/>
    </location>
</feature>
<dbReference type="SUPFAM" id="SSF48371">
    <property type="entry name" value="ARM repeat"/>
    <property type="match status" value="1"/>
</dbReference>
<name>M8C1L8_AEGTA</name>
<dbReference type="ExpressionAtlas" id="M8C1L8">
    <property type="expression patterns" value="baseline"/>
</dbReference>
<accession>M8C1L8</accession>
<dbReference type="Gene3D" id="1.25.10.10">
    <property type="entry name" value="Leucine-rich Repeat Variant"/>
    <property type="match status" value="1"/>
</dbReference>
<feature type="compositionally biased region" description="Basic and acidic residues" evidence="1">
    <location>
        <begin position="1"/>
        <end position="35"/>
    </location>
</feature>